<dbReference type="SUPFAM" id="SSF51730">
    <property type="entry name" value="FAD-linked oxidoreductase"/>
    <property type="match status" value="1"/>
</dbReference>
<evidence type="ECO:0000256" key="8">
    <source>
        <dbReference type="ARBA" id="ARBA00023062"/>
    </source>
</evidence>
<evidence type="ECO:0000256" key="3">
    <source>
        <dbReference type="ARBA" id="ARBA00012695"/>
    </source>
</evidence>
<dbReference type="UniPathway" id="UPA00261">
    <property type="reaction ID" value="UER00373"/>
</dbReference>
<feature type="domain" description="Proline dehydrogenase" evidence="10">
    <location>
        <begin position="19"/>
        <end position="271"/>
    </location>
</feature>
<proteinExistence type="predicted"/>
<dbReference type="OrthoDB" id="8727at2157"/>
<evidence type="ECO:0000313" key="12">
    <source>
        <dbReference type="Proteomes" id="UP000053157"/>
    </source>
</evidence>
<sequence>MIPPIANKFVAGETAESAVSHVESLNRDGVSGILNLLGEHYSDRRGADADAEAYVSLVRDVAAADIDGCISVKPSQIGIDASDGVFRENLDRIVEAASEEDIFVWVDMEDHTTTDVTLDAVCDLGHETDGNVGVCVQANLKRTPDDLERLASVPGKVRLVKGAYNEPASVAHKKKATVDEVYRELLEYMFAEFDDGVAVGSHDPAMLSYARELHDQYGTPYEVQMLMGVREDAQRELAAEGVDVWQYAPYGDKWFQYFYRRVRERKENALFALRAVVGV</sequence>
<dbReference type="GO" id="GO:0010133">
    <property type="term" value="P:L-proline catabolic process to L-glutamate"/>
    <property type="evidence" value="ECO:0007669"/>
    <property type="project" value="UniProtKB-UniPathway"/>
</dbReference>
<dbReference type="Proteomes" id="UP000053157">
    <property type="component" value="Unassembled WGS sequence"/>
</dbReference>
<comment type="cofactor">
    <cofactor evidence="1">
        <name>FAD</name>
        <dbReference type="ChEBI" id="CHEBI:57692"/>
    </cofactor>
</comment>
<dbReference type="EC" id="1.5.5.2" evidence="3"/>
<evidence type="ECO:0000256" key="7">
    <source>
        <dbReference type="ARBA" id="ARBA00023002"/>
    </source>
</evidence>
<keyword evidence="5" id="KW-0547">Nucleotide-binding</keyword>
<gene>
    <name evidence="11" type="ORF">AUR66_03735</name>
</gene>
<keyword evidence="4" id="KW-0285">Flavoprotein</keyword>
<evidence type="ECO:0000256" key="1">
    <source>
        <dbReference type="ARBA" id="ARBA00001974"/>
    </source>
</evidence>
<dbReference type="EMBL" id="LOPV01000661">
    <property type="protein sequence ID" value="KTG11189.1"/>
    <property type="molecule type" value="Genomic_DNA"/>
</dbReference>
<evidence type="ECO:0000256" key="9">
    <source>
        <dbReference type="ARBA" id="ARBA00048779"/>
    </source>
</evidence>
<protein>
    <recommendedName>
        <fullName evidence="3">proline dehydrogenase</fullName>
        <ecNumber evidence="3">1.5.5.2</ecNumber>
    </recommendedName>
</protein>
<dbReference type="InterPro" id="IPR008219">
    <property type="entry name" value="PRODH_bac_arc"/>
</dbReference>
<keyword evidence="7" id="KW-0560">Oxidoreductase</keyword>
<dbReference type="PIRSF" id="PIRSF000196">
    <property type="entry name" value="Pro_dehydrog"/>
    <property type="match status" value="1"/>
</dbReference>
<evidence type="ECO:0000256" key="6">
    <source>
        <dbReference type="ARBA" id="ARBA00022827"/>
    </source>
</evidence>
<dbReference type="InterPro" id="IPR029041">
    <property type="entry name" value="FAD-linked_oxidoreductase-like"/>
</dbReference>
<evidence type="ECO:0000256" key="5">
    <source>
        <dbReference type="ARBA" id="ARBA00022741"/>
    </source>
</evidence>
<dbReference type="Pfam" id="PF01619">
    <property type="entry name" value="Pro_dh"/>
    <property type="match status" value="1"/>
</dbReference>
<accession>A0A0W1RDJ1</accession>
<comment type="pathway">
    <text evidence="2">Amino-acid degradation; L-proline degradation into L-glutamate; L-glutamate from L-proline: step 1/2.</text>
</comment>
<organism evidence="11 12">
    <name type="scientific">Haloferax profundi</name>
    <dbReference type="NCBI Taxonomy" id="1544718"/>
    <lineage>
        <taxon>Archaea</taxon>
        <taxon>Methanobacteriati</taxon>
        <taxon>Methanobacteriota</taxon>
        <taxon>Stenosarchaea group</taxon>
        <taxon>Halobacteria</taxon>
        <taxon>Halobacteriales</taxon>
        <taxon>Haloferacaceae</taxon>
        <taxon>Haloferax</taxon>
    </lineage>
</organism>
<dbReference type="InterPro" id="IPR002872">
    <property type="entry name" value="Proline_DH_dom"/>
</dbReference>
<keyword evidence="12" id="KW-1185">Reference proteome</keyword>
<comment type="caution">
    <text evidence="11">The sequence shown here is derived from an EMBL/GenBank/DDBJ whole genome shotgun (WGS) entry which is preliminary data.</text>
</comment>
<dbReference type="Gene3D" id="3.20.20.220">
    <property type="match status" value="1"/>
</dbReference>
<dbReference type="RefSeq" id="WP_058573611.1">
    <property type="nucleotide sequence ID" value="NZ_LOPV01000661.1"/>
</dbReference>
<dbReference type="PANTHER" id="PTHR13914">
    <property type="entry name" value="PROLINE OXIDASE"/>
    <property type="match status" value="1"/>
</dbReference>
<evidence type="ECO:0000259" key="10">
    <source>
        <dbReference type="Pfam" id="PF01619"/>
    </source>
</evidence>
<evidence type="ECO:0000256" key="2">
    <source>
        <dbReference type="ARBA" id="ARBA00004739"/>
    </source>
</evidence>
<dbReference type="AlphaFoldDB" id="A0A0W1RDJ1"/>
<dbReference type="GO" id="GO:0004657">
    <property type="term" value="F:proline dehydrogenase activity"/>
    <property type="evidence" value="ECO:0007669"/>
    <property type="project" value="UniProtKB-EC"/>
</dbReference>
<dbReference type="GO" id="GO:0000166">
    <property type="term" value="F:nucleotide binding"/>
    <property type="evidence" value="ECO:0007669"/>
    <property type="project" value="UniProtKB-KW"/>
</dbReference>
<name>A0A0W1RDJ1_9EURY</name>
<dbReference type="InterPro" id="IPR015659">
    <property type="entry name" value="Proline_oxidase"/>
</dbReference>
<evidence type="ECO:0000256" key="4">
    <source>
        <dbReference type="ARBA" id="ARBA00022630"/>
    </source>
</evidence>
<reference evidence="11 12" key="1">
    <citation type="submission" date="2015-12" db="EMBL/GenBank/DDBJ databases">
        <title>Haloferax profundi sp. nov. isolated from the Discovery deep brine-seawater interface in the Red Sea.</title>
        <authorList>
            <person name="Zhang G."/>
            <person name="Stingl U."/>
            <person name="Rashid M."/>
        </authorList>
    </citation>
    <scope>NUCLEOTIDE SEQUENCE [LARGE SCALE GENOMIC DNA]</scope>
    <source>
        <strain evidence="11 12">SB29</strain>
    </source>
</reference>
<keyword evidence="8" id="KW-0642">Proline metabolism</keyword>
<evidence type="ECO:0000313" key="11">
    <source>
        <dbReference type="EMBL" id="KTG11189.1"/>
    </source>
</evidence>
<comment type="catalytic activity">
    <reaction evidence="9">
        <text>L-proline + a quinone = (S)-1-pyrroline-5-carboxylate + a quinol + H(+)</text>
        <dbReference type="Rhea" id="RHEA:23784"/>
        <dbReference type="ChEBI" id="CHEBI:15378"/>
        <dbReference type="ChEBI" id="CHEBI:17388"/>
        <dbReference type="ChEBI" id="CHEBI:24646"/>
        <dbReference type="ChEBI" id="CHEBI:60039"/>
        <dbReference type="ChEBI" id="CHEBI:132124"/>
        <dbReference type="EC" id="1.5.5.2"/>
    </reaction>
</comment>
<keyword evidence="6" id="KW-0274">FAD</keyword>
<dbReference type="PANTHER" id="PTHR13914:SF0">
    <property type="entry name" value="PROLINE DEHYDROGENASE 1, MITOCHONDRIAL"/>
    <property type="match status" value="1"/>
</dbReference>